<comment type="caution">
    <text evidence="1">The sequence shown here is derived from an EMBL/GenBank/DDBJ whole genome shotgun (WGS) entry which is preliminary data.</text>
</comment>
<protein>
    <submittedName>
        <fullName evidence="1">Uncharacterized protein</fullName>
    </submittedName>
</protein>
<dbReference type="STRING" id="1666911.HLUCCA11_23615"/>
<organism evidence="1 2">
    <name type="scientific">Phormidesmis priestleyi Ana</name>
    <dbReference type="NCBI Taxonomy" id="1666911"/>
    <lineage>
        <taxon>Bacteria</taxon>
        <taxon>Bacillati</taxon>
        <taxon>Cyanobacteriota</taxon>
        <taxon>Cyanophyceae</taxon>
        <taxon>Leptolyngbyales</taxon>
        <taxon>Leptolyngbyaceae</taxon>
        <taxon>Phormidesmis</taxon>
    </lineage>
</organism>
<dbReference type="EMBL" id="LJZR01000100">
    <property type="protein sequence ID" value="KPQ31485.1"/>
    <property type="molecule type" value="Genomic_DNA"/>
</dbReference>
<reference evidence="1 2" key="1">
    <citation type="submission" date="2015-09" db="EMBL/GenBank/DDBJ databases">
        <title>Identification and resolution of microdiversity through metagenomic sequencing of parallel consortia.</title>
        <authorList>
            <person name="Nelson W.C."/>
            <person name="Romine M.F."/>
            <person name="Lindemann S.R."/>
        </authorList>
    </citation>
    <scope>NUCLEOTIDE SEQUENCE [LARGE SCALE GENOMIC DNA]</scope>
    <source>
        <strain evidence="1">Ana</strain>
    </source>
</reference>
<feature type="non-terminal residue" evidence="1">
    <location>
        <position position="1"/>
    </location>
</feature>
<dbReference type="AlphaFoldDB" id="A0A0P7YMF8"/>
<gene>
    <name evidence="1" type="ORF">HLUCCA11_23615</name>
</gene>
<accession>A0A0P7YMF8</accession>
<name>A0A0P7YMF8_9CYAN</name>
<evidence type="ECO:0000313" key="1">
    <source>
        <dbReference type="EMBL" id="KPQ31485.1"/>
    </source>
</evidence>
<proteinExistence type="predicted"/>
<dbReference type="Proteomes" id="UP000050465">
    <property type="component" value="Unassembled WGS sequence"/>
</dbReference>
<evidence type="ECO:0000313" key="2">
    <source>
        <dbReference type="Proteomes" id="UP000050465"/>
    </source>
</evidence>
<sequence>AIRYATGIYYPRIADAPTSAFIAARKVLSPGFYEPQPVSEHLPSSASQKPYRQQSLLTKQRTRLTRLKTRLMSKMPLLFFEAYQEKLSENPEYYGVCIIEGLCHINPGQRLGWIAQERAIQRENELRAQGW</sequence>